<dbReference type="InterPro" id="IPR012327">
    <property type="entry name" value="MeTrfase_D12"/>
</dbReference>
<evidence type="ECO:0000256" key="3">
    <source>
        <dbReference type="ARBA" id="ARBA00022603"/>
    </source>
</evidence>
<dbReference type="InterPro" id="IPR012186">
    <property type="entry name" value="Ade-mod_methylase_MStsI"/>
</dbReference>
<keyword evidence="5 7" id="KW-0949">S-adenosyl-L-methionine</keyword>
<proteinExistence type="inferred from homology"/>
<evidence type="ECO:0000256" key="2">
    <source>
        <dbReference type="ARBA" id="ARBA00011900"/>
    </source>
</evidence>
<evidence type="ECO:0000256" key="4">
    <source>
        <dbReference type="ARBA" id="ARBA00022679"/>
    </source>
</evidence>
<dbReference type="Gene3D" id="1.10.1020.10">
    <property type="entry name" value="Adenine-specific Methyltransferase, Domain 2"/>
    <property type="match status" value="2"/>
</dbReference>
<dbReference type="GO" id="GO:0043565">
    <property type="term" value="F:sequence-specific DNA binding"/>
    <property type="evidence" value="ECO:0007669"/>
    <property type="project" value="TreeGrafter"/>
</dbReference>
<keyword evidence="4 7" id="KW-0808">Transferase</keyword>
<dbReference type="RefSeq" id="WP_076879093.1">
    <property type="nucleotide sequence ID" value="NZ_MLCN01000039.1"/>
</dbReference>
<evidence type="ECO:0000256" key="6">
    <source>
        <dbReference type="ARBA" id="ARBA00047942"/>
    </source>
</evidence>
<dbReference type="NCBIfam" id="TIGR00571">
    <property type="entry name" value="dam"/>
    <property type="match status" value="1"/>
</dbReference>
<dbReference type="Pfam" id="PF02086">
    <property type="entry name" value="MethyltransfD12"/>
    <property type="match status" value="2"/>
</dbReference>
<dbReference type="GO" id="GO:0032259">
    <property type="term" value="P:methylation"/>
    <property type="evidence" value="ECO:0007669"/>
    <property type="project" value="UniProtKB-KW"/>
</dbReference>
<dbReference type="InterPro" id="IPR023095">
    <property type="entry name" value="Ade_MeTrfase_dom_2"/>
</dbReference>
<dbReference type="EC" id="2.1.1.72" evidence="2 7"/>
<comment type="catalytic activity">
    <reaction evidence="6 7">
        <text>a 2'-deoxyadenosine in DNA + S-adenosyl-L-methionine = an N(6)-methyl-2'-deoxyadenosine in DNA + S-adenosyl-L-homocysteine + H(+)</text>
        <dbReference type="Rhea" id="RHEA:15197"/>
        <dbReference type="Rhea" id="RHEA-COMP:12418"/>
        <dbReference type="Rhea" id="RHEA-COMP:12419"/>
        <dbReference type="ChEBI" id="CHEBI:15378"/>
        <dbReference type="ChEBI" id="CHEBI:57856"/>
        <dbReference type="ChEBI" id="CHEBI:59789"/>
        <dbReference type="ChEBI" id="CHEBI:90615"/>
        <dbReference type="ChEBI" id="CHEBI:90616"/>
        <dbReference type="EC" id="2.1.1.72"/>
    </reaction>
</comment>
<name>A0A1S8CR21_9GAMM</name>
<dbReference type="GO" id="GO:0006298">
    <property type="term" value="P:mismatch repair"/>
    <property type="evidence" value="ECO:0007669"/>
    <property type="project" value="TreeGrafter"/>
</dbReference>
<evidence type="ECO:0000256" key="1">
    <source>
        <dbReference type="ARBA" id="ARBA00006594"/>
    </source>
</evidence>
<dbReference type="GO" id="GO:0009307">
    <property type="term" value="P:DNA restriction-modification system"/>
    <property type="evidence" value="ECO:0007669"/>
    <property type="project" value="InterPro"/>
</dbReference>
<dbReference type="OrthoDB" id="9805629at2"/>
<comment type="similarity">
    <text evidence="1 7">Belongs to the N(4)/N(6)-methyltransferase family.</text>
</comment>
<keyword evidence="9" id="KW-1185">Reference proteome</keyword>
<dbReference type="InterPro" id="IPR002052">
    <property type="entry name" value="DNA_methylase_N6_adenine_CS"/>
</dbReference>
<evidence type="ECO:0000313" key="8">
    <source>
        <dbReference type="EMBL" id="ONG37967.1"/>
    </source>
</evidence>
<dbReference type="GO" id="GO:1904047">
    <property type="term" value="F:S-adenosyl-L-methionine binding"/>
    <property type="evidence" value="ECO:0007669"/>
    <property type="project" value="TreeGrafter"/>
</dbReference>
<evidence type="ECO:0000256" key="5">
    <source>
        <dbReference type="ARBA" id="ARBA00022691"/>
    </source>
</evidence>
<dbReference type="PRINTS" id="PR00505">
    <property type="entry name" value="D12N6MTFRASE"/>
</dbReference>
<dbReference type="PANTHER" id="PTHR30481">
    <property type="entry name" value="DNA ADENINE METHYLASE"/>
    <property type="match status" value="1"/>
</dbReference>
<dbReference type="SUPFAM" id="SSF53335">
    <property type="entry name" value="S-adenosyl-L-methionine-dependent methyltransferases"/>
    <property type="match status" value="2"/>
</dbReference>
<reference evidence="8 9" key="1">
    <citation type="submission" date="2016-10" db="EMBL/GenBank/DDBJ databases">
        <title>Draft Genome sequence of Alkanindiges sp. strain H1.</title>
        <authorList>
            <person name="Subhash Y."/>
            <person name="Lee S."/>
        </authorList>
    </citation>
    <scope>NUCLEOTIDE SEQUENCE [LARGE SCALE GENOMIC DNA]</scope>
    <source>
        <strain evidence="8 9">H1</strain>
    </source>
</reference>
<comment type="caution">
    <text evidence="8">The sequence shown here is derived from an EMBL/GenBank/DDBJ whole genome shotgun (WGS) entry which is preliminary data.</text>
</comment>
<dbReference type="Gene3D" id="3.40.50.150">
    <property type="entry name" value="Vaccinia Virus protein VP39"/>
    <property type="match status" value="2"/>
</dbReference>
<organism evidence="8 9">
    <name type="scientific">Alkanindiges hydrocarboniclasticus</name>
    <dbReference type="NCBI Taxonomy" id="1907941"/>
    <lineage>
        <taxon>Bacteria</taxon>
        <taxon>Pseudomonadati</taxon>
        <taxon>Pseudomonadota</taxon>
        <taxon>Gammaproteobacteria</taxon>
        <taxon>Moraxellales</taxon>
        <taxon>Moraxellaceae</taxon>
        <taxon>Alkanindiges</taxon>
    </lineage>
</organism>
<dbReference type="PIRSF" id="PIRSF036638">
    <property type="entry name" value="M_m6A_StsI"/>
    <property type="match status" value="1"/>
</dbReference>
<dbReference type="Proteomes" id="UP000192132">
    <property type="component" value="Unassembled WGS sequence"/>
</dbReference>
<evidence type="ECO:0000313" key="9">
    <source>
        <dbReference type="Proteomes" id="UP000192132"/>
    </source>
</evidence>
<dbReference type="InterPro" id="IPR029063">
    <property type="entry name" value="SAM-dependent_MTases_sf"/>
</dbReference>
<dbReference type="PROSITE" id="PS00092">
    <property type="entry name" value="N6_MTASE"/>
    <property type="match status" value="1"/>
</dbReference>
<dbReference type="PANTHER" id="PTHR30481:SF3">
    <property type="entry name" value="DNA ADENINE METHYLASE"/>
    <property type="match status" value="1"/>
</dbReference>
<dbReference type="GO" id="GO:0009007">
    <property type="term" value="F:site-specific DNA-methyltransferase (adenine-specific) activity"/>
    <property type="evidence" value="ECO:0007669"/>
    <property type="project" value="UniProtKB-UniRule"/>
</dbReference>
<accession>A0A1S8CR21</accession>
<evidence type="ECO:0000256" key="7">
    <source>
        <dbReference type="RuleBase" id="RU361257"/>
    </source>
</evidence>
<gene>
    <name evidence="8" type="ORF">BKE30_13325</name>
</gene>
<keyword evidence="3 7" id="KW-0489">Methyltransferase</keyword>
<protein>
    <recommendedName>
        <fullName evidence="2 7">Site-specific DNA-methyltransferase (adenine-specific)</fullName>
        <ecNumber evidence="2 7">2.1.1.72</ecNumber>
    </recommendedName>
</protein>
<dbReference type="STRING" id="1907941.BKE30_13325"/>
<sequence>MNKPLLVNLSDAVPQKIKCKPILKWAGGKTQMLDSILPRFPDAYGKYIEPFFGGGAVFFALQPENAVIADSNPELINLYRTVADDVDAVIVELKKFENTEEMFYEVRSQDWENLSSVEAAARTIYLNKTCFNGLYRVNKKGQFNVPFGKYKNPKILDEDNLRAASILLSKAQIVCSDYLDVLENFAGPNDLIFLDPPYVPISEYSDFKRYTKEQFYLEDHENLAKAYKALSDKGSHVFLTNSNHSIVENLYHGFKYEVIQTKRHISCDSKTRKGEDVIISNTQKNEKFSLNLEKIATLPEKIKLYPSTRYMGSKQKLLPYILGVVEQFNSPILVDLFSGSGIVSYLFKTLGKQVITNDYMNMSHTFTKAMVENNHVILNNEKAKSLLVEKYPIDDFVQKKFKDLYFSDDENLLIDIIRSNIPKLDNEYEQAIARSALIRACMKKRPRGIFTYTGHRYDDGRKDLVLTLEEQFLNAVEAINQSIFDNHQSNISYRKNALDVELPDNCLIYMDPPYYSTCSDNEYVRRYHFVEGLSLDWKEIEIQEHTKTKKFKSYPTPFSSRKDVYVAFDKLFEKYKENILLISYSSNSLPNMDEMLVMLRKYKENVDVIPIDYKYSFGNQATKVGDNRNTVQEYLFVAY</sequence>
<dbReference type="AlphaFoldDB" id="A0A1S8CR21"/>
<dbReference type="EMBL" id="MLCN01000039">
    <property type="protein sequence ID" value="ONG37967.1"/>
    <property type="molecule type" value="Genomic_DNA"/>
</dbReference>